<evidence type="ECO:0000256" key="13">
    <source>
        <dbReference type="ARBA" id="ARBA00093507"/>
    </source>
</evidence>
<comment type="subcellular location">
    <subcellularLocation>
        <location evidence="1">Cytoplasm</location>
        <location evidence="1">Cytoskeleton</location>
        <location evidence="1">Microtubule organizing center</location>
        <location evidence="1">Centrosome</location>
    </subcellularLocation>
    <subcellularLocation>
        <location evidence="2">Cytoplasm</location>
        <location evidence="2">Cytoskeleton</location>
        <location evidence="2">Stress fiber</location>
    </subcellularLocation>
    <subcellularLocation>
        <location evidence="3">Cytoplasm</location>
        <location evidence="3">Myofibril</location>
    </subcellularLocation>
</comment>
<keyword evidence="5" id="KW-1017">Isopeptide bond</keyword>
<keyword evidence="9" id="KW-0175">Coiled coil</keyword>
<evidence type="ECO:0000313" key="15">
    <source>
        <dbReference type="EMBL" id="THH07705.1"/>
    </source>
</evidence>
<keyword evidence="8" id="KW-0007">Acetylation</keyword>
<evidence type="ECO:0000256" key="1">
    <source>
        <dbReference type="ARBA" id="ARBA00004300"/>
    </source>
</evidence>
<keyword evidence="4" id="KW-0963">Cytoplasm</keyword>
<evidence type="ECO:0000256" key="6">
    <source>
        <dbReference type="ARBA" id="ARBA00022553"/>
    </source>
</evidence>
<evidence type="ECO:0000256" key="10">
    <source>
        <dbReference type="ARBA" id="ARBA00023212"/>
    </source>
</evidence>
<keyword evidence="6" id="KW-0597">Phosphoprotein</keyword>
<evidence type="ECO:0000256" key="3">
    <source>
        <dbReference type="ARBA" id="ARBA00004657"/>
    </source>
</evidence>
<evidence type="ECO:0000256" key="8">
    <source>
        <dbReference type="ARBA" id="ARBA00022990"/>
    </source>
</evidence>
<dbReference type="InterPro" id="IPR008603">
    <property type="entry name" value="DCTN4"/>
</dbReference>
<dbReference type="OrthoDB" id="283815at2759"/>
<dbReference type="PANTHER" id="PTHR13034:SF2">
    <property type="entry name" value="DYNACTIN SUBUNIT 4"/>
    <property type="match status" value="1"/>
</dbReference>
<keyword evidence="10" id="KW-0206">Cytoskeleton</keyword>
<accession>A0A4S4L8E4</accession>
<evidence type="ECO:0000256" key="5">
    <source>
        <dbReference type="ARBA" id="ARBA00022499"/>
    </source>
</evidence>
<organism evidence="15 16">
    <name type="scientific">Phellinidium pouzarii</name>
    <dbReference type="NCBI Taxonomy" id="167371"/>
    <lineage>
        <taxon>Eukaryota</taxon>
        <taxon>Fungi</taxon>
        <taxon>Dikarya</taxon>
        <taxon>Basidiomycota</taxon>
        <taxon>Agaricomycotina</taxon>
        <taxon>Agaricomycetes</taxon>
        <taxon>Hymenochaetales</taxon>
        <taxon>Hymenochaetaceae</taxon>
        <taxon>Phellinidium</taxon>
    </lineage>
</organism>
<dbReference type="PANTHER" id="PTHR13034">
    <property type="entry name" value="DYNACTIN P62 SUBUNIT"/>
    <property type="match status" value="1"/>
</dbReference>
<comment type="caution">
    <text evidence="15">The sequence shown here is derived from an EMBL/GenBank/DDBJ whole genome shotgun (WGS) entry which is preliminary data.</text>
</comment>
<comment type="subunit">
    <text evidence="13">Subunit of dynactin, a multiprotein complex part of a tripartite complex with dynein and a adapter, such as BICDL1, BICD2 or HOOK3. The dynactin complex is built around ACTR1A/ACTB filament and consists of an actin-related filament composed of a shoulder domain, a pointed end and a barbed end. Its length is defined by its flexible shoulder domain. The soulder is composed of 2 DCTN1 subunits, 4 DCTN2 and 2 DCTN3. The 4 DCNT2 (via N-terminus) bind the ACTR1A filament and act as molecular rulers to determine the length. The pointed end is important for binding dynein-dynactin cargo adapters. Consists of 4 subunits: ACTR10, DCNT4, DCTN5 and DCTN6. The barbed end is composed of a CAPZA1:CAPZB heterodimers, which binds ACTR1A/ACTB filament and dynactin and stabilizes dynactin. Interacts with ATP7B, but not ATP7A, in a copper-dependent manner. Interacts with ANK2; this interaction is required for localization at costameres. Interacts with N4BP2L1.</text>
</comment>
<evidence type="ECO:0000256" key="4">
    <source>
        <dbReference type="ARBA" id="ARBA00022490"/>
    </source>
</evidence>
<protein>
    <recommendedName>
        <fullName evidence="12">Dynactin subunit 4</fullName>
    </recommendedName>
</protein>
<dbReference type="GO" id="GO:0005869">
    <property type="term" value="C:dynactin complex"/>
    <property type="evidence" value="ECO:0007669"/>
    <property type="project" value="InterPro"/>
</dbReference>
<dbReference type="GO" id="GO:0001725">
    <property type="term" value="C:stress fiber"/>
    <property type="evidence" value="ECO:0007669"/>
    <property type="project" value="UniProtKB-SubCell"/>
</dbReference>
<evidence type="ECO:0000256" key="9">
    <source>
        <dbReference type="ARBA" id="ARBA00023054"/>
    </source>
</evidence>
<keyword evidence="7" id="KW-0832">Ubl conjugation</keyword>
<keyword evidence="16" id="KW-1185">Reference proteome</keyword>
<dbReference type="EMBL" id="SGPK01000130">
    <property type="protein sequence ID" value="THH07705.1"/>
    <property type="molecule type" value="Genomic_DNA"/>
</dbReference>
<evidence type="ECO:0000256" key="12">
    <source>
        <dbReference type="ARBA" id="ARBA00034864"/>
    </source>
</evidence>
<evidence type="ECO:0000256" key="14">
    <source>
        <dbReference type="SAM" id="MobiDB-lite"/>
    </source>
</evidence>
<evidence type="ECO:0000256" key="11">
    <source>
        <dbReference type="ARBA" id="ARBA00034776"/>
    </source>
</evidence>
<feature type="region of interest" description="Disordered" evidence="14">
    <location>
        <begin position="436"/>
        <end position="455"/>
    </location>
</feature>
<name>A0A4S4L8E4_9AGAM</name>
<evidence type="ECO:0000256" key="7">
    <source>
        <dbReference type="ARBA" id="ARBA00022843"/>
    </source>
</evidence>
<gene>
    <name evidence="15" type="ORF">EW145_g3202</name>
</gene>
<reference evidence="15 16" key="1">
    <citation type="submission" date="2019-02" db="EMBL/GenBank/DDBJ databases">
        <title>Genome sequencing of the rare red list fungi Phellinidium pouzarii.</title>
        <authorList>
            <person name="Buettner E."/>
            <person name="Kellner H."/>
        </authorList>
    </citation>
    <scope>NUCLEOTIDE SEQUENCE [LARGE SCALE GENOMIC DNA]</scope>
    <source>
        <strain evidence="15 16">DSM 108285</strain>
    </source>
</reference>
<dbReference type="Pfam" id="PF05502">
    <property type="entry name" value="Dynactin_p62"/>
    <property type="match status" value="2"/>
</dbReference>
<sequence length="489" mass="53270">MSAAPVPPPPNLPSSSASFHPLHTLYFCEECDAVRCNRCVAIEVSGYYCPNCLFEVPSASVRAERNRWDSAEVGITFEKPTGLAQQLQKFEDSAPEFLEFERLKDFFEPLVRATSSSHGPGNTSHSTHVNALTTAASSALARDIPGVSKGSKDDLPVYRARVEVSGASGLGAGGDGDADIMRHLESPADVSGLEQRWLSSWAEPLHARELKPIRIPLHSRLTKRCPACRHILIKPEQKAQSVRYKIKLVAANYLPAISVNLPISQTTRKSMSIAQKEDDGSTGKSTMIAGKTYPFQLSMTNPLYDPIQVRLAVQRQQLSAADEVGPGSNVEADNAKLRRPPFAVTLPSTAFSVAAFAEAWEYEDDEEMFGVDDDELLVRTGNGASPSKERSARGKVKTVGVLEKKANTTVIGGEVVLSRDGRGDVKFNMLVSYTYRSDEPQDDNEGDPKARSTAKAVPEMKTFSFYTVVNLGMIVPKEDLTSAANAMEM</sequence>
<comment type="similarity">
    <text evidence="11">Belongs to the dynactin subunit 4 family.</text>
</comment>
<dbReference type="Proteomes" id="UP000308199">
    <property type="component" value="Unassembled WGS sequence"/>
</dbReference>
<dbReference type="AlphaFoldDB" id="A0A4S4L8E4"/>
<evidence type="ECO:0000256" key="2">
    <source>
        <dbReference type="ARBA" id="ARBA00004529"/>
    </source>
</evidence>
<evidence type="ECO:0000313" key="16">
    <source>
        <dbReference type="Proteomes" id="UP000308199"/>
    </source>
</evidence>
<proteinExistence type="inferred from homology"/>